<comment type="caution">
    <text evidence="2">The sequence shown here is derived from an EMBL/GenBank/DDBJ whole genome shotgun (WGS) entry which is preliminary data.</text>
</comment>
<protein>
    <submittedName>
        <fullName evidence="2">Uncharacterized protein</fullName>
    </submittedName>
</protein>
<dbReference type="AlphaFoldDB" id="A0A543HZN1"/>
<sequence>MTTATRPRRFTLVGQDWGGLIGHTDLDNSGPPRPPRAHPGTD</sequence>
<evidence type="ECO:0000313" key="2">
    <source>
        <dbReference type="EMBL" id="TQM63768.1"/>
    </source>
</evidence>
<evidence type="ECO:0000256" key="1">
    <source>
        <dbReference type="SAM" id="MobiDB-lite"/>
    </source>
</evidence>
<evidence type="ECO:0000313" key="3">
    <source>
        <dbReference type="Proteomes" id="UP000316747"/>
    </source>
</evidence>
<accession>A0A543HZN1</accession>
<dbReference type="EMBL" id="VFPM01000001">
    <property type="protein sequence ID" value="TQM63768.1"/>
    <property type="molecule type" value="Genomic_DNA"/>
</dbReference>
<gene>
    <name evidence="2" type="ORF">FBY41_0118</name>
</gene>
<reference evidence="2 3" key="1">
    <citation type="submission" date="2019-06" db="EMBL/GenBank/DDBJ databases">
        <title>Genome sequencing of plant associated microbes to promote plant fitness in Sorghum bicolor and Oryza sativa.</title>
        <authorList>
            <person name="Coleman-Derr D."/>
        </authorList>
    </citation>
    <scope>NUCLEOTIDE SEQUENCE [LARGE SCALE GENOMIC DNA]</scope>
    <source>
        <strain evidence="2 3">KV-663</strain>
    </source>
</reference>
<feature type="region of interest" description="Disordered" evidence="1">
    <location>
        <begin position="1"/>
        <end position="42"/>
    </location>
</feature>
<proteinExistence type="predicted"/>
<name>A0A543HZN1_9MICO</name>
<dbReference type="Proteomes" id="UP000316747">
    <property type="component" value="Unassembled WGS sequence"/>
</dbReference>
<organism evidence="2 3">
    <name type="scientific">Humibacillus xanthopallidus</name>
    <dbReference type="NCBI Taxonomy" id="412689"/>
    <lineage>
        <taxon>Bacteria</taxon>
        <taxon>Bacillati</taxon>
        <taxon>Actinomycetota</taxon>
        <taxon>Actinomycetes</taxon>
        <taxon>Micrococcales</taxon>
        <taxon>Intrasporangiaceae</taxon>
        <taxon>Humibacillus</taxon>
    </lineage>
</organism>
<keyword evidence="3" id="KW-1185">Reference proteome</keyword>